<evidence type="ECO:0000313" key="4">
    <source>
        <dbReference type="EMBL" id="KJD46470.1"/>
    </source>
</evidence>
<dbReference type="GO" id="GO:0016020">
    <property type="term" value="C:membrane"/>
    <property type="evidence" value="ECO:0007669"/>
    <property type="project" value="TreeGrafter"/>
</dbReference>
<dbReference type="OrthoDB" id="9810734at2"/>
<gene>
    <name evidence="4" type="ORF">QD47_06700</name>
</gene>
<evidence type="ECO:0000256" key="3">
    <source>
        <dbReference type="RuleBase" id="RU000363"/>
    </source>
</evidence>
<dbReference type="PANTHER" id="PTHR44196">
    <property type="entry name" value="DEHYDROGENASE/REDUCTASE SDR FAMILY MEMBER 7B"/>
    <property type="match status" value="1"/>
</dbReference>
<dbReference type="SUPFAM" id="SSF51735">
    <property type="entry name" value="NAD(P)-binding Rossmann-fold domains"/>
    <property type="match status" value="1"/>
</dbReference>
<dbReference type="AlphaFoldDB" id="A0A0D7X4X3"/>
<dbReference type="PROSITE" id="PS00061">
    <property type="entry name" value="ADH_SHORT"/>
    <property type="match status" value="1"/>
</dbReference>
<dbReference type="PATRIC" id="fig|159743.3.peg.1459"/>
<comment type="caution">
    <text evidence="4">The sequence shown here is derived from an EMBL/GenBank/DDBJ whole genome shotgun (WGS) entry which is preliminary data.</text>
</comment>
<dbReference type="InterPro" id="IPR036291">
    <property type="entry name" value="NAD(P)-bd_dom_sf"/>
</dbReference>
<dbReference type="PANTHER" id="PTHR44196:SF1">
    <property type="entry name" value="DEHYDROGENASE_REDUCTASE SDR FAMILY MEMBER 7B"/>
    <property type="match status" value="1"/>
</dbReference>
<dbReference type="Gene3D" id="3.40.50.720">
    <property type="entry name" value="NAD(P)-binding Rossmann-like Domain"/>
    <property type="match status" value="1"/>
</dbReference>
<accession>A0A0D7X4X3</accession>
<dbReference type="PRINTS" id="PR00081">
    <property type="entry name" value="GDHRDH"/>
</dbReference>
<keyword evidence="5" id="KW-1185">Reference proteome</keyword>
<organism evidence="4 5">
    <name type="scientific">Paenibacillus terrae</name>
    <dbReference type="NCBI Taxonomy" id="159743"/>
    <lineage>
        <taxon>Bacteria</taxon>
        <taxon>Bacillati</taxon>
        <taxon>Bacillota</taxon>
        <taxon>Bacilli</taxon>
        <taxon>Bacillales</taxon>
        <taxon>Paenibacillaceae</taxon>
        <taxon>Paenibacillus</taxon>
    </lineage>
</organism>
<dbReference type="InterPro" id="IPR020904">
    <property type="entry name" value="Sc_DH/Rdtase_CS"/>
</dbReference>
<dbReference type="RefSeq" id="WP_044645390.1">
    <property type="nucleotide sequence ID" value="NZ_JTHP01000008.1"/>
</dbReference>
<evidence type="ECO:0000256" key="1">
    <source>
        <dbReference type="ARBA" id="ARBA00006484"/>
    </source>
</evidence>
<keyword evidence="2" id="KW-0560">Oxidoreductase</keyword>
<evidence type="ECO:0000256" key="2">
    <source>
        <dbReference type="ARBA" id="ARBA00023002"/>
    </source>
</evidence>
<proteinExistence type="inferred from homology"/>
<protein>
    <submittedName>
        <fullName evidence="4">Oxidoreductase</fullName>
    </submittedName>
</protein>
<evidence type="ECO:0000313" key="5">
    <source>
        <dbReference type="Proteomes" id="UP000032534"/>
    </source>
</evidence>
<sequence>MKLKNRTILVTGGTSGIGSAFAKRFHEMGNTVIITGRSQKRIDQAVKNNPGIIGMVADVSDAKSVEQLAKELAKHYPKLDIVFNNAGIINEFDLFDESITYEYLISEINTNLNGTIYVTKALLPLLAKQREAMIVNVTSLLANITVANAPTYSATKAGIHMFSDALREQIRYKGKNIHVMELCPPVISETNLTDTYDEGLMNKLISFPLTKLVNVGIKGMLRNKLRVNAGFTKVMRFSMKFAPDFITHTWGQMILKQGNKKN</sequence>
<dbReference type="EMBL" id="JTHP01000008">
    <property type="protein sequence ID" value="KJD46470.1"/>
    <property type="molecule type" value="Genomic_DNA"/>
</dbReference>
<name>A0A0D7X4X3_9BACL</name>
<dbReference type="Pfam" id="PF00106">
    <property type="entry name" value="adh_short"/>
    <property type="match status" value="1"/>
</dbReference>
<dbReference type="GO" id="GO:0016491">
    <property type="term" value="F:oxidoreductase activity"/>
    <property type="evidence" value="ECO:0007669"/>
    <property type="project" value="UniProtKB-KW"/>
</dbReference>
<dbReference type="InterPro" id="IPR002347">
    <property type="entry name" value="SDR_fam"/>
</dbReference>
<reference evidence="4 5" key="1">
    <citation type="submission" date="2014-11" db="EMBL/GenBank/DDBJ databases">
        <title>Draft Genome Sequences of Paenibacillus polymyxa NRRL B-30509 and Paenibacillus terrae NRRL B-30644, Strains from a Poultry Environment that Produce Tridecaptin A and Paenicidins.</title>
        <authorList>
            <person name="van Belkum M.J."/>
            <person name="Lohans C.T."/>
            <person name="Vederas J.C."/>
        </authorList>
    </citation>
    <scope>NUCLEOTIDE SEQUENCE [LARGE SCALE GENOMIC DNA]</scope>
    <source>
        <strain evidence="4 5">NRRL B-30644</strain>
    </source>
</reference>
<dbReference type="PRINTS" id="PR00080">
    <property type="entry name" value="SDRFAMILY"/>
</dbReference>
<dbReference type="Proteomes" id="UP000032534">
    <property type="component" value="Unassembled WGS sequence"/>
</dbReference>
<comment type="similarity">
    <text evidence="1 3">Belongs to the short-chain dehydrogenases/reductases (SDR) family.</text>
</comment>